<name>A0A6L5WHS8_9BACT</name>
<comment type="caution">
    <text evidence="6">The sequence shown here is derived from an EMBL/GenBank/DDBJ whole genome shotgun (WGS) entry which is preliminary data.</text>
</comment>
<keyword evidence="3" id="KW-0472">Membrane</keyword>
<organism evidence="6 7">
    <name type="scientific">Campylobacter portucalensis</name>
    <dbReference type="NCBI Taxonomy" id="2608384"/>
    <lineage>
        <taxon>Bacteria</taxon>
        <taxon>Pseudomonadati</taxon>
        <taxon>Campylobacterota</taxon>
        <taxon>Epsilonproteobacteria</taxon>
        <taxon>Campylobacterales</taxon>
        <taxon>Campylobacteraceae</taxon>
        <taxon>Campylobacter</taxon>
    </lineage>
</organism>
<dbReference type="InterPro" id="IPR001775">
    <property type="entry name" value="GspD/PilQ"/>
</dbReference>
<dbReference type="InterPro" id="IPR004846">
    <property type="entry name" value="T2SS/T3SS_dom"/>
</dbReference>
<dbReference type="InterPro" id="IPR050810">
    <property type="entry name" value="Bact_Secretion_Sys_Channel"/>
</dbReference>
<reference evidence="6 7" key="2">
    <citation type="submission" date="2020-03" db="EMBL/GenBank/DDBJ databases">
        <title>Campylobacter portucalensis sp. nov., a new species of Campylobacter isolated from the reproductive tract of bulls.</title>
        <authorList>
            <person name="Silva M.F."/>
            <person name="Pereira G."/>
            <person name="Carneiro C."/>
            <person name="Hemphill A."/>
            <person name="Mateus L."/>
            <person name="Lopes-Da-Costa L."/>
            <person name="Silva E."/>
        </authorList>
    </citation>
    <scope>NUCLEOTIDE SEQUENCE [LARGE SCALE GENOMIC DNA]</scope>
    <source>
        <strain evidence="6 7">FMV-PI01</strain>
    </source>
</reference>
<proteinExistence type="inferred from homology"/>
<sequence length="430" mass="48502">MKLLQKITLLVLLLGNLYALEYKNIKFSDFLGEISGITGKNIVISGNIDTNFDVFLPTLDLTKVEVIGDLLHDILKVNNLDYTMQDSIILIYSTNEKEKPILNDYIIKFKNISKEDVTKALELFQENIKYSVYSDRVLLLTTESQYQVIKSMISGLDTSYQLRQLSFSIIATDNSRLKEVGPKIDVLLNSLDHFYLKVMTNVLTVDSSSIRKDSVSSLINLLQSNGISELLYNPRITLIDNKDSVIESVVKTPIKKSNINVENSQTVTTEEVIYENVGLKLNISGVLITNDSVSFALDLYIENLLDDSNTPRISSRHIKTNVHLTYQNSYLIGGINSKEVIKSKETIPVIEHIPVIGDLFSYKNEKINNYSFSVFITLIPDPCKVYFVRYLNDDGTLRTKSQRDIDLSFVCAKHNAPSELAGDPRSGESQ</sequence>
<protein>
    <submittedName>
        <fullName evidence="6">Type II and III secretion system protein</fullName>
    </submittedName>
</protein>
<keyword evidence="2" id="KW-0732">Signal</keyword>
<evidence type="ECO:0000313" key="6">
    <source>
        <dbReference type="EMBL" id="MSN95992.1"/>
    </source>
</evidence>
<keyword evidence="7" id="KW-1185">Reference proteome</keyword>
<feature type="domain" description="Type II/III secretion system secretin-like" evidence="5">
    <location>
        <begin position="222"/>
        <end position="377"/>
    </location>
</feature>
<dbReference type="GO" id="GO:0015627">
    <property type="term" value="C:type II protein secretion system complex"/>
    <property type="evidence" value="ECO:0007669"/>
    <property type="project" value="TreeGrafter"/>
</dbReference>
<dbReference type="PANTHER" id="PTHR30332:SF24">
    <property type="entry name" value="SECRETIN GSPD-RELATED"/>
    <property type="match status" value="1"/>
</dbReference>
<dbReference type="AlphaFoldDB" id="A0A6L5WHS8"/>
<evidence type="ECO:0000259" key="5">
    <source>
        <dbReference type="Pfam" id="PF00263"/>
    </source>
</evidence>
<reference evidence="6 7" key="1">
    <citation type="submission" date="2019-09" db="EMBL/GenBank/DDBJ databases">
        <authorList>
            <person name="Silva M."/>
            <person name="Pereira G."/>
            <person name="Lopes-Da-Costa L."/>
            <person name="Silva E."/>
        </authorList>
    </citation>
    <scope>NUCLEOTIDE SEQUENCE [LARGE SCALE GENOMIC DNA]</scope>
    <source>
        <strain evidence="6 7">FMV-PI01</strain>
    </source>
</reference>
<dbReference type="Pfam" id="PF00263">
    <property type="entry name" value="Secretin"/>
    <property type="match status" value="1"/>
</dbReference>
<evidence type="ECO:0000256" key="2">
    <source>
        <dbReference type="ARBA" id="ARBA00022729"/>
    </source>
</evidence>
<evidence type="ECO:0000313" key="7">
    <source>
        <dbReference type="Proteomes" id="UP000476338"/>
    </source>
</evidence>
<evidence type="ECO:0000256" key="1">
    <source>
        <dbReference type="ARBA" id="ARBA00004370"/>
    </source>
</evidence>
<gene>
    <name evidence="6" type="ORF">F1B92_02075</name>
</gene>
<evidence type="ECO:0000256" key="4">
    <source>
        <dbReference type="RuleBase" id="RU004003"/>
    </source>
</evidence>
<dbReference type="PANTHER" id="PTHR30332">
    <property type="entry name" value="PROBABLE GENERAL SECRETION PATHWAY PROTEIN D"/>
    <property type="match status" value="1"/>
</dbReference>
<dbReference type="EMBL" id="VWSJ01000005">
    <property type="protein sequence ID" value="MSN95992.1"/>
    <property type="molecule type" value="Genomic_DNA"/>
</dbReference>
<dbReference type="GO" id="GO:0009306">
    <property type="term" value="P:protein secretion"/>
    <property type="evidence" value="ECO:0007669"/>
    <property type="project" value="InterPro"/>
</dbReference>
<dbReference type="Proteomes" id="UP000476338">
    <property type="component" value="Unassembled WGS sequence"/>
</dbReference>
<dbReference type="PRINTS" id="PR00811">
    <property type="entry name" value="BCTERIALGSPD"/>
</dbReference>
<accession>A0A6L5WHS8</accession>
<comment type="similarity">
    <text evidence="4">Belongs to the bacterial secretin family.</text>
</comment>
<dbReference type="GO" id="GO:0016020">
    <property type="term" value="C:membrane"/>
    <property type="evidence" value="ECO:0007669"/>
    <property type="project" value="UniProtKB-SubCell"/>
</dbReference>
<comment type="subcellular location">
    <subcellularLocation>
        <location evidence="1">Membrane</location>
    </subcellularLocation>
</comment>
<dbReference type="RefSeq" id="WP_154570263.1">
    <property type="nucleotide sequence ID" value="NZ_VWSJ01000005.1"/>
</dbReference>
<evidence type="ECO:0000256" key="3">
    <source>
        <dbReference type="ARBA" id="ARBA00023136"/>
    </source>
</evidence>